<evidence type="ECO:0000256" key="6">
    <source>
        <dbReference type="ARBA" id="ARBA00035676"/>
    </source>
</evidence>
<dbReference type="SUPFAM" id="SSF56752">
    <property type="entry name" value="D-aminoacid aminotransferase-like PLP-dependent enzymes"/>
    <property type="match status" value="1"/>
</dbReference>
<protein>
    <recommendedName>
        <fullName evidence="9">Aminodeoxychorismate lyase</fullName>
        <ecNumber evidence="6">4.1.3.38</ecNumber>
    </recommendedName>
    <alternativeName>
        <fullName evidence="10">4-amino-4-deoxychorismate lyase</fullName>
    </alternativeName>
</protein>
<comment type="similarity">
    <text evidence="2 11">Belongs to the class-IV pyridoxal-phosphate-dependent aminotransferase family.</text>
</comment>
<comment type="catalytic activity">
    <reaction evidence="7">
        <text>4-amino-4-deoxychorismate = 4-aminobenzoate + pyruvate + H(+)</text>
        <dbReference type="Rhea" id="RHEA:16201"/>
        <dbReference type="ChEBI" id="CHEBI:15361"/>
        <dbReference type="ChEBI" id="CHEBI:15378"/>
        <dbReference type="ChEBI" id="CHEBI:17836"/>
        <dbReference type="ChEBI" id="CHEBI:58406"/>
        <dbReference type="EC" id="4.1.3.38"/>
    </reaction>
</comment>
<evidence type="ECO:0000256" key="10">
    <source>
        <dbReference type="ARBA" id="ARBA00080135"/>
    </source>
</evidence>
<evidence type="ECO:0000256" key="11">
    <source>
        <dbReference type="RuleBase" id="RU004106"/>
    </source>
</evidence>
<gene>
    <name evidence="13" type="ORF">BECKSD772D_GA0070982_102811</name>
</gene>
<dbReference type="Pfam" id="PF01063">
    <property type="entry name" value="Aminotran_4"/>
    <property type="match status" value="1"/>
</dbReference>
<dbReference type="InterPro" id="IPR050571">
    <property type="entry name" value="Class-IV_PLP-Dep_Aminotrnsfr"/>
</dbReference>
<evidence type="ECO:0000256" key="3">
    <source>
        <dbReference type="ARBA" id="ARBA00022898"/>
    </source>
</evidence>
<dbReference type="EMBL" id="CAADHB010000028">
    <property type="protein sequence ID" value="VFK78873.1"/>
    <property type="molecule type" value="Genomic_DNA"/>
</dbReference>
<evidence type="ECO:0000256" key="1">
    <source>
        <dbReference type="ARBA" id="ARBA00001933"/>
    </source>
</evidence>
<evidence type="ECO:0000256" key="9">
    <source>
        <dbReference type="ARBA" id="ARBA00069174"/>
    </source>
</evidence>
<name>A0A451BKR0_9GAMM</name>
<dbReference type="InterPro" id="IPR043131">
    <property type="entry name" value="BCAT-like_N"/>
</dbReference>
<dbReference type="PANTHER" id="PTHR42743:SF10">
    <property type="entry name" value="D-ALANINE AMINOTRANSFERASE"/>
    <property type="match status" value="1"/>
</dbReference>
<comment type="pathway">
    <text evidence="5">Cofactor biosynthesis; tetrahydrofolate biosynthesis; 4-aminobenzoate from chorismate: step 2/2.</text>
</comment>
<dbReference type="InterPro" id="IPR001544">
    <property type="entry name" value="Aminotrans_IV"/>
</dbReference>
<dbReference type="InterPro" id="IPR043132">
    <property type="entry name" value="BCAT-like_C"/>
</dbReference>
<dbReference type="PANTHER" id="PTHR42743">
    <property type="entry name" value="AMINO-ACID AMINOTRANSFERASE"/>
    <property type="match status" value="1"/>
</dbReference>
<evidence type="ECO:0000313" key="13">
    <source>
        <dbReference type="EMBL" id="VFK78873.1"/>
    </source>
</evidence>
<organism evidence="13">
    <name type="scientific">Candidatus Kentrum sp. SD</name>
    <dbReference type="NCBI Taxonomy" id="2126332"/>
    <lineage>
        <taxon>Bacteria</taxon>
        <taxon>Pseudomonadati</taxon>
        <taxon>Pseudomonadota</taxon>
        <taxon>Gammaproteobacteria</taxon>
        <taxon>Candidatus Kentrum</taxon>
    </lineage>
</organism>
<comment type="function">
    <text evidence="8">Involved in the biosynthesis of p-aminobenzoate (PABA), a precursor of tetrahydrofolate. Converts 4-amino-4-deoxychorismate into 4-aminobenzoate (PABA) and pyruvate.</text>
</comment>
<dbReference type="FunFam" id="3.20.10.10:FF:000002">
    <property type="entry name" value="D-alanine aminotransferase"/>
    <property type="match status" value="1"/>
</dbReference>
<dbReference type="GO" id="GO:0046656">
    <property type="term" value="P:folic acid biosynthetic process"/>
    <property type="evidence" value="ECO:0007669"/>
    <property type="project" value="UniProtKB-KW"/>
</dbReference>
<evidence type="ECO:0000256" key="4">
    <source>
        <dbReference type="ARBA" id="ARBA00022909"/>
    </source>
</evidence>
<dbReference type="CDD" id="cd01558">
    <property type="entry name" value="D-AAT_like"/>
    <property type="match status" value="1"/>
</dbReference>
<dbReference type="AlphaFoldDB" id="A0A451BKR0"/>
<evidence type="ECO:0000256" key="8">
    <source>
        <dbReference type="ARBA" id="ARBA00054027"/>
    </source>
</evidence>
<evidence type="ECO:0000256" key="12">
    <source>
        <dbReference type="RuleBase" id="RU004516"/>
    </source>
</evidence>
<dbReference type="PROSITE" id="PS00770">
    <property type="entry name" value="AA_TRANSFER_CLASS_4"/>
    <property type="match status" value="1"/>
</dbReference>
<evidence type="ECO:0000256" key="5">
    <source>
        <dbReference type="ARBA" id="ARBA00035633"/>
    </source>
</evidence>
<dbReference type="Gene3D" id="3.20.10.10">
    <property type="entry name" value="D-amino Acid Aminotransferase, subunit A, domain 2"/>
    <property type="match status" value="1"/>
</dbReference>
<dbReference type="InterPro" id="IPR036038">
    <property type="entry name" value="Aminotransferase-like"/>
</dbReference>
<keyword evidence="4" id="KW-0289">Folate biosynthesis</keyword>
<dbReference type="GO" id="GO:0008652">
    <property type="term" value="P:amino acid biosynthetic process"/>
    <property type="evidence" value="ECO:0007669"/>
    <property type="project" value="UniProtKB-ARBA"/>
</dbReference>
<accession>A0A451BKR0</accession>
<keyword evidence="3 12" id="KW-0663">Pyridoxal phosphate</keyword>
<proteinExistence type="inferred from homology"/>
<dbReference type="Gene3D" id="3.30.470.10">
    <property type="match status" value="1"/>
</dbReference>
<evidence type="ECO:0000256" key="7">
    <source>
        <dbReference type="ARBA" id="ARBA00049529"/>
    </source>
</evidence>
<dbReference type="EC" id="4.1.3.38" evidence="6"/>
<dbReference type="GO" id="GO:0005829">
    <property type="term" value="C:cytosol"/>
    <property type="evidence" value="ECO:0007669"/>
    <property type="project" value="TreeGrafter"/>
</dbReference>
<dbReference type="InterPro" id="IPR018300">
    <property type="entry name" value="Aminotrans_IV_CS"/>
</dbReference>
<sequence length="392" mass="42850">MSSVFGFAIILSSGIAARGNAGILACEFTFTSVSDGLFYVFNGNTGRQGRPPHQVLGIHFRFSGILAIDDRDFAVAFSVRISMAPGRVVPKIGSQYRNKNTRECARNGILRIIPMNIAYLNGVHTPLEKACVSVLDRGFLFGDGVYEVIPVYGGKGFLLDRHLTRLENSLAATRIENPHTRAQWEALIDGVIRRNGGGNQGIYLQVTRGSAPRLHAFPKDISPTVLISSQPLAIPLDTTPAKVITRSDIRWERCDIKSTSLIGNVLLRQESTDAGCLETILVRDGQVKEGAASNVFIVRGGRVMTPPATPALLGGVTRKFVIELCATANLPLDETDIPEDMLRDADEVWITGSLMGILPVIEIDGSPVGIGRPGPFLERIYTLFRRYWQDFT</sequence>
<reference evidence="13" key="1">
    <citation type="submission" date="2019-02" db="EMBL/GenBank/DDBJ databases">
        <authorList>
            <person name="Gruber-Vodicka R. H."/>
            <person name="Seah K. B. B."/>
        </authorList>
    </citation>
    <scope>NUCLEOTIDE SEQUENCE</scope>
    <source>
        <strain evidence="13">BECK_S127</strain>
    </source>
</reference>
<dbReference type="GO" id="GO:0008696">
    <property type="term" value="F:4-amino-4-deoxychorismate lyase activity"/>
    <property type="evidence" value="ECO:0007669"/>
    <property type="project" value="UniProtKB-EC"/>
</dbReference>
<evidence type="ECO:0000256" key="2">
    <source>
        <dbReference type="ARBA" id="ARBA00009320"/>
    </source>
</evidence>
<comment type="cofactor">
    <cofactor evidence="1 12">
        <name>pyridoxal 5'-phosphate</name>
        <dbReference type="ChEBI" id="CHEBI:597326"/>
    </cofactor>
</comment>